<dbReference type="Proteomes" id="UP000005435">
    <property type="component" value="Chromosome"/>
</dbReference>
<feature type="domain" description="SLH" evidence="4">
    <location>
        <begin position="94"/>
        <end position="157"/>
    </location>
</feature>
<name>G8LUI2_ACECE</name>
<proteinExistence type="predicted"/>
<evidence type="ECO:0000256" key="2">
    <source>
        <dbReference type="ARBA" id="ARBA00022737"/>
    </source>
</evidence>
<evidence type="ECO:0000259" key="4">
    <source>
        <dbReference type="PROSITE" id="PS51272"/>
    </source>
</evidence>
<dbReference type="InterPro" id="IPR011081">
    <property type="entry name" value="Big_4"/>
</dbReference>
<accession>G8LUI2</accession>
<dbReference type="AlphaFoldDB" id="G8LUI2"/>
<dbReference type="KEGG" id="ccl:Clocl_4203"/>
<reference evidence="6" key="1">
    <citation type="submission" date="2011-12" db="EMBL/GenBank/DDBJ databases">
        <title>Complete sequence of Clostridium clariflavum DSM 19732.</title>
        <authorList>
            <consortium name="US DOE Joint Genome Institute"/>
            <person name="Lucas S."/>
            <person name="Han J."/>
            <person name="Lapidus A."/>
            <person name="Cheng J.-F."/>
            <person name="Goodwin L."/>
            <person name="Pitluck S."/>
            <person name="Peters L."/>
            <person name="Teshima H."/>
            <person name="Detter J.C."/>
            <person name="Han C."/>
            <person name="Tapia R."/>
            <person name="Land M."/>
            <person name="Hauser L."/>
            <person name="Kyrpides N."/>
            <person name="Ivanova N."/>
            <person name="Pagani I."/>
            <person name="Kitzmiller T."/>
            <person name="Lynd L."/>
            <person name="Izquierdo J."/>
            <person name="Woyke T."/>
        </authorList>
    </citation>
    <scope>NUCLEOTIDE SEQUENCE [LARGE SCALE GENOMIC DNA]</scope>
    <source>
        <strain evidence="6">DSM 19732 / NBRC 101661 / EBR45</strain>
    </source>
</reference>
<keyword evidence="6" id="KW-1185">Reference proteome</keyword>
<organism evidence="5 6">
    <name type="scientific">Acetivibrio clariflavus (strain DSM 19732 / NBRC 101661 / EBR45)</name>
    <name type="common">Clostridium clariflavum</name>
    <dbReference type="NCBI Taxonomy" id="720554"/>
    <lineage>
        <taxon>Bacteria</taxon>
        <taxon>Bacillati</taxon>
        <taxon>Bacillota</taxon>
        <taxon>Clostridia</taxon>
        <taxon>Eubacteriales</taxon>
        <taxon>Oscillospiraceae</taxon>
        <taxon>Acetivibrio</taxon>
    </lineage>
</organism>
<dbReference type="PROSITE" id="PS51272">
    <property type="entry name" value="SLH"/>
    <property type="match status" value="1"/>
</dbReference>
<dbReference type="Gene3D" id="2.60.40.1220">
    <property type="match status" value="4"/>
</dbReference>
<dbReference type="OrthoDB" id="1699243at2"/>
<evidence type="ECO:0000256" key="3">
    <source>
        <dbReference type="SAM" id="SignalP"/>
    </source>
</evidence>
<dbReference type="InterPro" id="IPR001119">
    <property type="entry name" value="SLH_dom"/>
</dbReference>
<evidence type="ECO:0000313" key="5">
    <source>
        <dbReference type="EMBL" id="AEV70630.1"/>
    </source>
</evidence>
<dbReference type="RefSeq" id="WP_014257125.1">
    <property type="nucleotide sequence ID" value="NC_016627.1"/>
</dbReference>
<protein>
    <submittedName>
        <fullName evidence="5">Ig-like domain-containing protein,putative S-layer protein</fullName>
    </submittedName>
</protein>
<dbReference type="Pfam" id="PF07532">
    <property type="entry name" value="Big_4"/>
    <property type="match status" value="1"/>
</dbReference>
<dbReference type="HOGENOM" id="CLU_290820_0_0_9"/>
<feature type="chain" id="PRO_5003510886" evidence="3">
    <location>
        <begin position="28"/>
        <end position="1051"/>
    </location>
</feature>
<gene>
    <name evidence="5" type="ordered locus">Clocl_4203</name>
</gene>
<evidence type="ECO:0000313" key="6">
    <source>
        <dbReference type="Proteomes" id="UP000005435"/>
    </source>
</evidence>
<dbReference type="InterPro" id="IPR014755">
    <property type="entry name" value="Cu-Rt/internalin_Ig-like"/>
</dbReference>
<feature type="signal peptide" evidence="3">
    <location>
        <begin position="1"/>
        <end position="27"/>
    </location>
</feature>
<dbReference type="STRING" id="720554.Clocl_4203"/>
<evidence type="ECO:0000256" key="1">
    <source>
        <dbReference type="ARBA" id="ARBA00022729"/>
    </source>
</evidence>
<dbReference type="EMBL" id="CP003065">
    <property type="protein sequence ID" value="AEV70630.1"/>
    <property type="molecule type" value="Genomic_DNA"/>
</dbReference>
<keyword evidence="1 3" id="KW-0732">Signal</keyword>
<dbReference type="eggNOG" id="COG2247">
    <property type="taxonomic scope" value="Bacteria"/>
</dbReference>
<sequence length="1051" mass="113731" precursor="true">MKNLKKVLASLLVVALMASMAIVPAFAASLSYEKEAEQLYQVGLYKGISTDPNNPNLDLESLLDRQTGVVMLLRLFGQEEEAELLSYEQADALLAKFTDAGTIADWAKRQVAYAVEKGVVKGYEDSTFRPTAGLNGKAYASLLLQQLGYDGEFDYHQAAIKLSQVGGLTASQATVFNSDAQLNKDALVGMSYGALQAKFKADGKKLIKFLIESGVVEEEKVKEAGIPYADIVSVAEIPDITVDIGATPELPATVTATYDNGTTAEVAVTWPTVDTSVAGEQVITGTIADTDVTAKVKVIVVPAELKVEGKASGNLVELVLNFNRPVPDEDEAKDVSNYKVKKYTVKNASLSEDKTTVTLLLASPVAQQSDVTVTVAKEVGFDEDVELTIKNVKDTAAPEVVSVEAVGNGLVKVTFSEPVKNATSIANFLVDGKIITSSQPTLTSDEKTVNFKLTKRLTPGEHKLVVKNKVVDYAGFAIEDNETEFTVVEDTTPPTGEIVSATQTKVVIKFSEPVEEPDEDDVDTNTSAEIIKAELDDDDMTYTIEFDVEKALPTAGGKITIKNLTDYSGNKVNFEIAVSPTYDVERPEFVGYTVDDKQVKIILEFNEEVFEDKGEFTLVDEDDDEIALKAPVYYVNDNGKTIKSKLVLTRADNSAFDSGKYKLTIEDVTDLNPLKNTIIKTTVDITVDDQKAPNVKYVYIKSSDNALYVEFNEEVDEATATDYDNYAYMLNTANATFNDLDKDVADLELLSDGKTVRIEFETTGDDAVDVDDIARLQVTSVADTAGNEMKAQAIDSSAFRLVTDALVPKIDSAAVTDKNTIVVKLTTGSSINDRTLNPGDFILTAGQDDKGKDIVITAWDAEYDSDDNEITLTVDKDISADATYKGNAIKLKLANDVETVNAFDQALEIDGATILTVADEYAPTAADSVASAVYTSGVGTEVFIELSENLNLAGAVDSNGKITDADYLTQFRIKADSKIVAADIYYFDAASTDNKSTDVDETKARFKVVIAGNYKGKTVQVLYMEATGKTIKDTSVKGNALKDFDLSKKVK</sequence>
<reference evidence="5 6" key="2">
    <citation type="journal article" date="2012" name="Stand. Genomic Sci.">
        <title>Complete Genome Sequence of Clostridium clariflavum DSM 19732.</title>
        <authorList>
            <person name="Izquierdo J.A."/>
            <person name="Goodwin L."/>
            <person name="Davenport K.W."/>
            <person name="Teshima H."/>
            <person name="Bruce D."/>
            <person name="Detter C."/>
            <person name="Tapia R."/>
            <person name="Han S."/>
            <person name="Land M."/>
            <person name="Hauser L."/>
            <person name="Jeffries C.D."/>
            <person name="Han J."/>
            <person name="Pitluck S."/>
            <person name="Nolan M."/>
            <person name="Chen A."/>
            <person name="Huntemann M."/>
            <person name="Mavromatis K."/>
            <person name="Mikhailova N."/>
            <person name="Liolios K."/>
            <person name="Woyke T."/>
            <person name="Lynd L.R."/>
        </authorList>
    </citation>
    <scope>NUCLEOTIDE SEQUENCE [LARGE SCALE GENOMIC DNA]</scope>
    <source>
        <strain evidence="6">DSM 19732 / NBRC 101661 / EBR45</strain>
    </source>
</reference>
<keyword evidence="2" id="KW-0677">Repeat</keyword>
<dbReference type="Pfam" id="PF00395">
    <property type="entry name" value="SLH"/>
    <property type="match status" value="1"/>
</dbReference>